<reference evidence="3 4" key="1">
    <citation type="journal article" date="2023" name="Arcadia Sci">
        <title>De novo assembly of a long-read Amblyomma americanum tick genome.</title>
        <authorList>
            <person name="Chou S."/>
            <person name="Poskanzer K.E."/>
            <person name="Rollins M."/>
            <person name="Thuy-Boun P.S."/>
        </authorList>
    </citation>
    <scope>NUCLEOTIDE SEQUENCE [LARGE SCALE GENOMIC DNA]</scope>
    <source>
        <strain evidence="3">F_SG_1</strain>
        <tissue evidence="3">Salivary glands</tissue>
    </source>
</reference>
<feature type="region of interest" description="Disordered" evidence="1">
    <location>
        <begin position="842"/>
        <end position="870"/>
    </location>
</feature>
<dbReference type="EMBL" id="JARKHS020023464">
    <property type="protein sequence ID" value="KAK8768779.1"/>
    <property type="molecule type" value="Genomic_DNA"/>
</dbReference>
<dbReference type="SUPFAM" id="SSF103473">
    <property type="entry name" value="MFS general substrate transporter"/>
    <property type="match status" value="1"/>
</dbReference>
<keyword evidence="2" id="KW-0812">Transmembrane</keyword>
<feature type="transmembrane region" description="Helical" evidence="2">
    <location>
        <begin position="217"/>
        <end position="238"/>
    </location>
</feature>
<feature type="transmembrane region" description="Helical" evidence="2">
    <location>
        <begin position="123"/>
        <end position="143"/>
    </location>
</feature>
<proteinExistence type="predicted"/>
<feature type="transmembrane region" description="Helical" evidence="2">
    <location>
        <begin position="719"/>
        <end position="736"/>
    </location>
</feature>
<evidence type="ECO:0000256" key="1">
    <source>
        <dbReference type="SAM" id="MobiDB-lite"/>
    </source>
</evidence>
<dbReference type="Gene3D" id="1.20.1250.20">
    <property type="entry name" value="MFS general substrate transporter like domains"/>
    <property type="match status" value="2"/>
</dbReference>
<feature type="compositionally biased region" description="Polar residues" evidence="1">
    <location>
        <begin position="446"/>
        <end position="462"/>
    </location>
</feature>
<sequence length="870" mass="92323">MSTRSEEGTDLRALSFPSVCAESMSKELDSKTLCQLQSSPSLAGSVAGLGSAATMSTVAAAAAPHGPPSGLPSPTDNGPAMPPGAPPSAVSMMAAAADEEVDDGALDPEEFYAAIPEPPDGGWGWMIVAASFLCNMVVDGIAYTFGIFFPEFVDHFKAPKGTVAWVGSLLSGCYLSAGPLVSALTNRYGCRAVCIGGSVVACIAFLLSTIVQDVGSLMVTFGVMAGLGFGLIYLPAIVSVNQYFSKKRALATGIAVCGSGMGAFVFAPFCQYLLTVFNWKGALMILAGLSLNCAVFGALMRPLLASDNPQTKPLLQRIWEEKERQRQDSLCNSQFFLVQHADGTIEKRQKLLLNTEPGVHSTLYLDQWGKSPMDTPVITLSPIQEARPSRMGSKEDQNDDSGDSGKENDAKKKSPQQETAPAAAAPAEPEKDAVTQATVDDEKTATETTQMIPSEPDSQTAPNGHVANGGPTAAAPAMSAIQEIVKRKGIMSSRSATKLCLSNITMGTEMRRNSSSPRMSSSGYVYTASRPHGRLATSGEVWKRVSQETVAGGPRQIQKAKKKDIARPMYRKDIFYSGSVVNLPEYRLSQGDVRSYVASVLTIPAADTVPAASGVDLPDGKPGALCPPCLRLPASMTDTLADMLDMELLKNPAFVLVCVSNIVGMMGFCIPFMYIADSAVLKGIDKDKAAFLLSLIGITNMIGRLIFGWLSDMPQINCLLLNNLSLCLSGLTVFIMPFCYSYAAAVATCMIFGLIVAAYILLTSIILVELFGLDNLTNSFGLLSLCRGAACMVGPPLAGTLFDMTGSYDVPFFVSGTMLIVSGSMSFFIPCVRNTAVKPEPMPDIASPLEEIPEESDVPEEDEENVESIV</sequence>
<feature type="transmembrane region" description="Helical" evidence="2">
    <location>
        <begin position="688"/>
        <end position="707"/>
    </location>
</feature>
<feature type="region of interest" description="Disordered" evidence="1">
    <location>
        <begin position="382"/>
        <end position="473"/>
    </location>
</feature>
<protein>
    <recommendedName>
        <fullName evidence="5">Monocarboxylate transporter</fullName>
    </recommendedName>
</protein>
<feature type="transmembrane region" description="Helical" evidence="2">
    <location>
        <begin position="192"/>
        <end position="211"/>
    </location>
</feature>
<keyword evidence="2" id="KW-0472">Membrane</keyword>
<evidence type="ECO:0000313" key="4">
    <source>
        <dbReference type="Proteomes" id="UP001321473"/>
    </source>
</evidence>
<feature type="transmembrane region" description="Helical" evidence="2">
    <location>
        <begin position="163"/>
        <end position="185"/>
    </location>
</feature>
<accession>A0AAQ4E239</accession>
<dbReference type="InterPro" id="IPR036259">
    <property type="entry name" value="MFS_trans_sf"/>
</dbReference>
<evidence type="ECO:0000313" key="3">
    <source>
        <dbReference type="EMBL" id="KAK8768779.1"/>
    </source>
</evidence>
<feature type="transmembrane region" description="Helical" evidence="2">
    <location>
        <begin position="742"/>
        <end position="768"/>
    </location>
</feature>
<feature type="region of interest" description="Disordered" evidence="1">
    <location>
        <begin position="60"/>
        <end position="89"/>
    </location>
</feature>
<evidence type="ECO:0000256" key="2">
    <source>
        <dbReference type="SAM" id="Phobius"/>
    </source>
</evidence>
<feature type="transmembrane region" description="Helical" evidence="2">
    <location>
        <begin position="810"/>
        <end position="832"/>
    </location>
</feature>
<dbReference type="PANTHER" id="PTHR11360">
    <property type="entry name" value="MONOCARBOXYLATE TRANSPORTER"/>
    <property type="match status" value="1"/>
</dbReference>
<dbReference type="InterPro" id="IPR011701">
    <property type="entry name" value="MFS"/>
</dbReference>
<dbReference type="Proteomes" id="UP001321473">
    <property type="component" value="Unassembled WGS sequence"/>
</dbReference>
<evidence type="ECO:0008006" key="5">
    <source>
        <dbReference type="Google" id="ProtNLM"/>
    </source>
</evidence>
<keyword evidence="4" id="KW-1185">Reference proteome</keyword>
<dbReference type="GO" id="GO:0008028">
    <property type="term" value="F:monocarboxylic acid transmembrane transporter activity"/>
    <property type="evidence" value="ECO:0007669"/>
    <property type="project" value="TreeGrafter"/>
</dbReference>
<dbReference type="Pfam" id="PF07690">
    <property type="entry name" value="MFS_1"/>
    <property type="match status" value="2"/>
</dbReference>
<feature type="compositionally biased region" description="Basic and acidic residues" evidence="1">
    <location>
        <begin position="403"/>
        <end position="412"/>
    </location>
</feature>
<comment type="caution">
    <text evidence="3">The sequence shown here is derived from an EMBL/GenBank/DDBJ whole genome shotgun (WGS) entry which is preliminary data.</text>
</comment>
<dbReference type="PANTHER" id="PTHR11360:SF286">
    <property type="entry name" value="GH22266P"/>
    <property type="match status" value="1"/>
</dbReference>
<gene>
    <name evidence="3" type="ORF">V5799_014756</name>
</gene>
<dbReference type="InterPro" id="IPR050327">
    <property type="entry name" value="Proton-linked_MCT"/>
</dbReference>
<feature type="transmembrane region" description="Helical" evidence="2">
    <location>
        <begin position="653"/>
        <end position="676"/>
    </location>
</feature>
<feature type="transmembrane region" description="Helical" evidence="2">
    <location>
        <begin position="281"/>
        <end position="300"/>
    </location>
</feature>
<dbReference type="AlphaFoldDB" id="A0AAQ4E239"/>
<feature type="compositionally biased region" description="Acidic residues" evidence="1">
    <location>
        <begin position="851"/>
        <end position="870"/>
    </location>
</feature>
<feature type="transmembrane region" description="Helical" evidence="2">
    <location>
        <begin position="780"/>
        <end position="798"/>
    </location>
</feature>
<name>A0AAQ4E239_AMBAM</name>
<dbReference type="FunFam" id="1.20.1250.20:FF:000271">
    <property type="entry name" value="Monocarboxylate transporter"/>
    <property type="match status" value="1"/>
</dbReference>
<dbReference type="CDD" id="cd17352">
    <property type="entry name" value="MFS_MCT_SLC16"/>
    <property type="match status" value="1"/>
</dbReference>
<feature type="transmembrane region" description="Helical" evidence="2">
    <location>
        <begin position="250"/>
        <end position="269"/>
    </location>
</feature>
<organism evidence="3 4">
    <name type="scientific">Amblyomma americanum</name>
    <name type="common">Lone star tick</name>
    <dbReference type="NCBI Taxonomy" id="6943"/>
    <lineage>
        <taxon>Eukaryota</taxon>
        <taxon>Metazoa</taxon>
        <taxon>Ecdysozoa</taxon>
        <taxon>Arthropoda</taxon>
        <taxon>Chelicerata</taxon>
        <taxon>Arachnida</taxon>
        <taxon>Acari</taxon>
        <taxon>Parasitiformes</taxon>
        <taxon>Ixodida</taxon>
        <taxon>Ixodoidea</taxon>
        <taxon>Ixodidae</taxon>
        <taxon>Amblyomminae</taxon>
        <taxon>Amblyomma</taxon>
    </lineage>
</organism>
<keyword evidence="2" id="KW-1133">Transmembrane helix</keyword>